<feature type="transmembrane region" description="Helical" evidence="8">
    <location>
        <begin position="82"/>
        <end position="106"/>
    </location>
</feature>
<feature type="transmembrane region" description="Helical" evidence="8">
    <location>
        <begin position="370"/>
        <end position="389"/>
    </location>
</feature>
<dbReference type="InterPro" id="IPR001898">
    <property type="entry name" value="SLC13A/DASS"/>
</dbReference>
<comment type="subcellular location">
    <subcellularLocation>
        <location evidence="1">Membrane</location>
        <topology evidence="1">Multi-pass membrane protein</topology>
    </subcellularLocation>
</comment>
<dbReference type="Proteomes" id="UP001597478">
    <property type="component" value="Unassembled WGS sequence"/>
</dbReference>
<dbReference type="Pfam" id="PF00939">
    <property type="entry name" value="Na_sulph_symp"/>
    <property type="match status" value="1"/>
</dbReference>
<dbReference type="RefSeq" id="WP_377393993.1">
    <property type="nucleotide sequence ID" value="NZ_JBHSAN010000051.1"/>
</dbReference>
<sequence length="517" mass="54360">MWHVVLTTATSQRGLDWTTMASAAPTSVEPSNKTSGTRARSKTIGLIAGPLVSLAIYLLLTVTEADLPPAGRGVAAVAGLMAVWWMTEALPFAATALLPLLLFPLLAITDFDTAATPYANDTIFLFLGGFMLAAAMQRWNLHVRIALHIVSLMGTKPTRIIGGFMIASAFITMWVSNSATTMMMIPIGLSVLGLTERSGATDRNFGICMVLCIAYAATIGGMASTIGAAPNAMLAAFLGESFGVQVTFLDWFLMMFPVVVVFLVLAWALMTKVVFPIGTTTLPGGRELIEQQRRDLGPMSRGERRTLVVFAAGALSWVVFPLLAQTGLVEHAPWLEHLTDAAIAIALIVTLFVVPADREHRLLTWDDTKNVPWGVLLLFGGGLSLSAQFKETGLGAWIAELFGSLNGAALIVVVAVMALVVILVGELMSNTAAAALFLPVAAGIAVAMGIEPVILPVAITMAASVGFILPVATPPNAIAFATGKVTTGQMAKAGALLDICGLVLICIAVHITVPLVL</sequence>
<organism evidence="9 10">
    <name type="scientific">Prauserella oleivorans</name>
    <dbReference type="NCBI Taxonomy" id="1478153"/>
    <lineage>
        <taxon>Bacteria</taxon>
        <taxon>Bacillati</taxon>
        <taxon>Actinomycetota</taxon>
        <taxon>Actinomycetes</taxon>
        <taxon>Pseudonocardiales</taxon>
        <taxon>Pseudonocardiaceae</taxon>
        <taxon>Prauserella</taxon>
    </lineage>
</organism>
<evidence type="ECO:0000256" key="7">
    <source>
        <dbReference type="ARBA" id="ARBA00031174"/>
    </source>
</evidence>
<protein>
    <recommendedName>
        <fullName evidence="3">Sodium-dependent dicarboxylate transporter SdcS</fullName>
    </recommendedName>
    <alternativeName>
        <fullName evidence="7">Na(+)/dicarboxylate symporter</fullName>
    </alternativeName>
</protein>
<dbReference type="EMBL" id="JBHUOF010000023">
    <property type="protein sequence ID" value="MFD2801255.1"/>
    <property type="molecule type" value="Genomic_DNA"/>
</dbReference>
<feature type="transmembrane region" description="Helical" evidence="8">
    <location>
        <begin position="43"/>
        <end position="62"/>
    </location>
</feature>
<evidence type="ECO:0000256" key="6">
    <source>
        <dbReference type="ARBA" id="ARBA00023136"/>
    </source>
</evidence>
<keyword evidence="5 8" id="KW-1133">Transmembrane helix</keyword>
<feature type="transmembrane region" description="Helical" evidence="8">
    <location>
        <begin position="493"/>
        <end position="513"/>
    </location>
</feature>
<reference evidence="10" key="1">
    <citation type="journal article" date="2019" name="Int. J. Syst. Evol. Microbiol.">
        <title>The Global Catalogue of Microorganisms (GCM) 10K type strain sequencing project: providing services to taxonomists for standard genome sequencing and annotation.</title>
        <authorList>
            <consortium name="The Broad Institute Genomics Platform"/>
            <consortium name="The Broad Institute Genome Sequencing Center for Infectious Disease"/>
            <person name="Wu L."/>
            <person name="Ma J."/>
        </authorList>
    </citation>
    <scope>NUCLEOTIDE SEQUENCE [LARGE SCALE GENOMIC DNA]</scope>
    <source>
        <strain evidence="10">IBRC-M 10906</strain>
    </source>
</reference>
<evidence type="ECO:0000313" key="10">
    <source>
        <dbReference type="Proteomes" id="UP001597478"/>
    </source>
</evidence>
<feature type="transmembrane region" description="Helical" evidence="8">
    <location>
        <begin position="248"/>
        <end position="269"/>
    </location>
</feature>
<feature type="transmembrane region" description="Helical" evidence="8">
    <location>
        <begin position="431"/>
        <end position="448"/>
    </location>
</feature>
<dbReference type="NCBIfam" id="TIGR00785">
    <property type="entry name" value="dass"/>
    <property type="match status" value="1"/>
</dbReference>
<feature type="transmembrane region" description="Helical" evidence="8">
    <location>
        <begin position="454"/>
        <end position="472"/>
    </location>
</feature>
<dbReference type="PANTHER" id="PTHR10283">
    <property type="entry name" value="SOLUTE CARRIER FAMILY 13 MEMBER"/>
    <property type="match status" value="1"/>
</dbReference>
<accession>A0ABW5WCK0</accession>
<feature type="transmembrane region" description="Helical" evidence="8">
    <location>
        <begin position="205"/>
        <end position="228"/>
    </location>
</feature>
<evidence type="ECO:0000313" key="9">
    <source>
        <dbReference type="EMBL" id="MFD2801255.1"/>
    </source>
</evidence>
<feature type="transmembrane region" description="Helical" evidence="8">
    <location>
        <begin position="401"/>
        <end position="424"/>
    </location>
</feature>
<evidence type="ECO:0000256" key="3">
    <source>
        <dbReference type="ARBA" id="ARBA00020150"/>
    </source>
</evidence>
<keyword evidence="4 8" id="KW-0812">Transmembrane</keyword>
<dbReference type="PANTHER" id="PTHR10283:SF82">
    <property type="entry name" value="SOLUTE CARRIER FAMILY 13 MEMBER 2"/>
    <property type="match status" value="1"/>
</dbReference>
<feature type="transmembrane region" description="Helical" evidence="8">
    <location>
        <begin position="307"/>
        <end position="329"/>
    </location>
</feature>
<feature type="transmembrane region" description="Helical" evidence="8">
    <location>
        <begin position="341"/>
        <end position="358"/>
    </location>
</feature>
<evidence type="ECO:0000256" key="4">
    <source>
        <dbReference type="ARBA" id="ARBA00022692"/>
    </source>
</evidence>
<evidence type="ECO:0000256" key="8">
    <source>
        <dbReference type="SAM" id="Phobius"/>
    </source>
</evidence>
<keyword evidence="10" id="KW-1185">Reference proteome</keyword>
<keyword evidence="6 8" id="KW-0472">Membrane</keyword>
<evidence type="ECO:0000256" key="5">
    <source>
        <dbReference type="ARBA" id="ARBA00022989"/>
    </source>
</evidence>
<comment type="similarity">
    <text evidence="2">Belongs to the SLC13A/DASS transporter (TC 2.A.47) family. NADC subfamily.</text>
</comment>
<evidence type="ECO:0000256" key="2">
    <source>
        <dbReference type="ARBA" id="ARBA00006772"/>
    </source>
</evidence>
<comment type="caution">
    <text evidence="9">The sequence shown here is derived from an EMBL/GenBank/DDBJ whole genome shotgun (WGS) entry which is preliminary data.</text>
</comment>
<evidence type="ECO:0000256" key="1">
    <source>
        <dbReference type="ARBA" id="ARBA00004141"/>
    </source>
</evidence>
<feature type="transmembrane region" description="Helical" evidence="8">
    <location>
        <begin position="118"/>
        <end position="140"/>
    </location>
</feature>
<name>A0ABW5WCK0_9PSEU</name>
<feature type="transmembrane region" description="Helical" evidence="8">
    <location>
        <begin position="160"/>
        <end position="193"/>
    </location>
</feature>
<gene>
    <name evidence="9" type="ORF">ACFS2C_17820</name>
</gene>
<proteinExistence type="inferred from homology"/>